<keyword evidence="6" id="KW-0067">ATP-binding</keyword>
<evidence type="ECO:0000313" key="13">
    <source>
        <dbReference type="Proteomes" id="UP000032304"/>
    </source>
</evidence>
<dbReference type="InterPro" id="IPR017871">
    <property type="entry name" value="ABC_transporter-like_CS"/>
</dbReference>
<feature type="transmembrane region" description="Helical" evidence="9">
    <location>
        <begin position="375"/>
        <end position="395"/>
    </location>
</feature>
<sequence length="627" mass="69419">MAKELDVEAANKSEDNMKPTAIFKSTNESVVLKFVDVVYSIKFGKSGHYFQKKSGSGEKVILNGITGVVEPGEMLAMLGPSGSGKTTLLTALGGRLGGCLSGTVTYNGKPFSNSVKRNTGFVTQDDVLYPHLTVTETLVFTALLRLPNSFSKQEKIMHAEAVINELGLVDCKNSIIGDPFTRGVSGGERKRVSIGQEMLINPSLLFLDEPTSGLDSTTAQRLVSTLSEFAKGGRTIVLTIHQPSSRLFYMFDKVLLLSEGNPLYFGRGSATMDYFSSIGYAPSVAMNPSDFLLDLSNGITSSNESPKEQTLVKTTLVSAYKSNIGEKLREELKDNSKHHHDQMESKTFERWPTTWWQQFTVLLQRGLKERKHESFSVFNTVEVLVVAVLLGLLWWQSDVAHLQDQIGFLFFILGFWGLFPLYQAIFTFPQERLMLEKERSAGLYRLSSYFMSRIISDLPMELTLPIVFITISYWMAGLKPTAGSFLYTLFALILCVLGSQGIGLAIGALVMNTKSAATLGSIIMLTFLLASGYYIQQFPGFMSWIKYIALTHYAYKLLLGSQYQPHDTYPCNEPGKVCLVGDFQPIKTVGLDGQLISAVALILMVLIYRLVAYLALMRIGVTQKLAK</sequence>
<keyword evidence="3" id="KW-0813">Transport</keyword>
<feature type="transmembrane region" description="Helical" evidence="9">
    <location>
        <begin position="595"/>
        <end position="616"/>
    </location>
</feature>
<gene>
    <name evidence="11" type="ORF">B456_002G073600</name>
    <name evidence="12" type="ORF">Gorai_022436</name>
</gene>
<dbReference type="SMART" id="SM00382">
    <property type="entry name" value="AAA"/>
    <property type="match status" value="1"/>
</dbReference>
<dbReference type="Proteomes" id="UP000032304">
    <property type="component" value="Chromosome 2"/>
</dbReference>
<dbReference type="eggNOG" id="KOG0061">
    <property type="taxonomic scope" value="Eukaryota"/>
</dbReference>
<dbReference type="Pfam" id="PF19055">
    <property type="entry name" value="ABC2_membrane_7"/>
    <property type="match status" value="1"/>
</dbReference>
<keyword evidence="4 9" id="KW-0812">Transmembrane</keyword>
<dbReference type="PROSITE" id="PS50893">
    <property type="entry name" value="ABC_TRANSPORTER_2"/>
    <property type="match status" value="1"/>
</dbReference>
<dbReference type="OrthoDB" id="66620at2759"/>
<evidence type="ECO:0000256" key="4">
    <source>
        <dbReference type="ARBA" id="ARBA00022692"/>
    </source>
</evidence>
<keyword evidence="7 9" id="KW-1133">Transmembrane helix</keyword>
<evidence type="ECO:0000259" key="10">
    <source>
        <dbReference type="PROSITE" id="PS50893"/>
    </source>
</evidence>
<name>A0A0D2Q961_GOSRA</name>
<feature type="transmembrane region" description="Helical" evidence="9">
    <location>
        <begin position="407"/>
        <end position="429"/>
    </location>
</feature>
<reference evidence="11 13" key="1">
    <citation type="journal article" date="2012" name="Nature">
        <title>Repeated polyploidization of Gossypium genomes and the evolution of spinnable cotton fibres.</title>
        <authorList>
            <person name="Paterson A.H."/>
            <person name="Wendel J.F."/>
            <person name="Gundlach H."/>
            <person name="Guo H."/>
            <person name="Jenkins J."/>
            <person name="Jin D."/>
            <person name="Llewellyn D."/>
            <person name="Showmaker K.C."/>
            <person name="Shu S."/>
            <person name="Udall J."/>
            <person name="Yoo M.J."/>
            <person name="Byers R."/>
            <person name="Chen W."/>
            <person name="Doron-Faigenboim A."/>
            <person name="Duke M.V."/>
            <person name="Gong L."/>
            <person name="Grimwood J."/>
            <person name="Grover C."/>
            <person name="Grupp K."/>
            <person name="Hu G."/>
            <person name="Lee T.H."/>
            <person name="Li J."/>
            <person name="Lin L."/>
            <person name="Liu T."/>
            <person name="Marler B.S."/>
            <person name="Page J.T."/>
            <person name="Roberts A.W."/>
            <person name="Romanel E."/>
            <person name="Sanders W.S."/>
            <person name="Szadkowski E."/>
            <person name="Tan X."/>
            <person name="Tang H."/>
            <person name="Xu C."/>
            <person name="Wang J."/>
            <person name="Wang Z."/>
            <person name="Zhang D."/>
            <person name="Zhang L."/>
            <person name="Ashrafi H."/>
            <person name="Bedon F."/>
            <person name="Bowers J.E."/>
            <person name="Brubaker C.L."/>
            <person name="Chee P.W."/>
            <person name="Das S."/>
            <person name="Gingle A.R."/>
            <person name="Haigler C.H."/>
            <person name="Harker D."/>
            <person name="Hoffmann L.V."/>
            <person name="Hovav R."/>
            <person name="Jones D.C."/>
            <person name="Lemke C."/>
            <person name="Mansoor S."/>
            <person name="ur Rahman M."/>
            <person name="Rainville L.N."/>
            <person name="Rambani A."/>
            <person name="Reddy U.K."/>
            <person name="Rong J.K."/>
            <person name="Saranga Y."/>
            <person name="Scheffler B.E."/>
            <person name="Scheffler J.A."/>
            <person name="Stelly D.M."/>
            <person name="Triplett B.A."/>
            <person name="Van Deynze A."/>
            <person name="Vaslin M.F."/>
            <person name="Waghmare V.N."/>
            <person name="Walford S.A."/>
            <person name="Wright R.J."/>
            <person name="Zaki E.A."/>
            <person name="Zhang T."/>
            <person name="Dennis E.S."/>
            <person name="Mayer K.F."/>
            <person name="Peterson D.G."/>
            <person name="Rokhsar D.S."/>
            <person name="Wang X."/>
            <person name="Schmutz J."/>
        </authorList>
    </citation>
    <scope>NUCLEOTIDE SEQUENCE [LARGE SCALE GENOMIC DNA]</scope>
</reference>
<reference evidence="12 14" key="2">
    <citation type="journal article" date="2019" name="Genome Biol. Evol.">
        <title>Insights into the evolution of the New World diploid cottons (Gossypium, subgenus Houzingenia) based on genome sequencing.</title>
        <authorList>
            <person name="Grover C.E."/>
            <person name="Arick M.A. 2nd"/>
            <person name="Thrash A."/>
            <person name="Conover J.L."/>
            <person name="Sanders W.S."/>
            <person name="Peterson D.G."/>
            <person name="Frelichowski J.E."/>
            <person name="Scheffler J.A."/>
            <person name="Scheffler B.E."/>
            <person name="Wendel J.F."/>
        </authorList>
    </citation>
    <scope>NUCLEOTIDE SEQUENCE [LARGE SCALE GENOMIC DNA]</scope>
    <source>
        <strain evidence="12">8</strain>
        <tissue evidence="12">Leaf</tissue>
    </source>
</reference>
<dbReference type="Pfam" id="PF00005">
    <property type="entry name" value="ABC_tran"/>
    <property type="match status" value="1"/>
</dbReference>
<feature type="transmembrane region" description="Helical" evidence="9">
    <location>
        <begin position="486"/>
        <end position="509"/>
    </location>
</feature>
<accession>A0A0D2Q961</accession>
<dbReference type="Pfam" id="PF01061">
    <property type="entry name" value="ABC2_membrane"/>
    <property type="match status" value="1"/>
</dbReference>
<dbReference type="OMA" id="WFRWITK"/>
<feature type="transmembrane region" description="Helical" evidence="9">
    <location>
        <begin position="450"/>
        <end position="474"/>
    </location>
</feature>
<keyword evidence="13" id="KW-1185">Reference proteome</keyword>
<evidence type="ECO:0000256" key="2">
    <source>
        <dbReference type="ARBA" id="ARBA00005814"/>
    </source>
</evidence>
<proteinExistence type="inferred from homology"/>
<reference evidence="12" key="3">
    <citation type="submission" date="2020-04" db="EMBL/GenBank/DDBJ databases">
        <authorList>
            <person name="Grover C.E."/>
            <person name="Arick M.A. II"/>
            <person name="Thrash A."/>
            <person name="Conover J.L."/>
            <person name="Sanders W.S."/>
            <person name="Peterson D.G."/>
            <person name="Scheffler J.A."/>
            <person name="Scheffler B.E."/>
            <person name="Wendel J.F."/>
        </authorList>
    </citation>
    <scope>NUCLEOTIDE SEQUENCE</scope>
    <source>
        <strain evidence="12">8</strain>
        <tissue evidence="12">Leaf</tissue>
    </source>
</reference>
<dbReference type="KEGG" id="gra:105779397"/>
<dbReference type="PANTHER" id="PTHR48041">
    <property type="entry name" value="ABC TRANSPORTER G FAMILY MEMBER 28"/>
    <property type="match status" value="1"/>
</dbReference>
<dbReference type="PROSITE" id="PS00211">
    <property type="entry name" value="ABC_TRANSPORTER_1"/>
    <property type="match status" value="1"/>
</dbReference>
<dbReference type="EMBL" id="CM001741">
    <property type="protein sequence ID" value="KJB13426.1"/>
    <property type="molecule type" value="Genomic_DNA"/>
</dbReference>
<evidence type="ECO:0000313" key="14">
    <source>
        <dbReference type="Proteomes" id="UP000593578"/>
    </source>
</evidence>
<dbReference type="InterPro" id="IPR027417">
    <property type="entry name" value="P-loop_NTPase"/>
</dbReference>
<dbReference type="GO" id="GO:0005886">
    <property type="term" value="C:plasma membrane"/>
    <property type="evidence" value="ECO:0007669"/>
    <property type="project" value="TreeGrafter"/>
</dbReference>
<dbReference type="AlphaFoldDB" id="A0A0D2Q961"/>
<evidence type="ECO:0000256" key="6">
    <source>
        <dbReference type="ARBA" id="ARBA00022840"/>
    </source>
</evidence>
<dbReference type="GO" id="GO:0140359">
    <property type="term" value="F:ABC-type transporter activity"/>
    <property type="evidence" value="ECO:0007669"/>
    <property type="project" value="InterPro"/>
</dbReference>
<organism evidence="11 13">
    <name type="scientific">Gossypium raimondii</name>
    <name type="common">Peruvian cotton</name>
    <name type="synonym">Gossypium klotzschianum subsp. raimondii</name>
    <dbReference type="NCBI Taxonomy" id="29730"/>
    <lineage>
        <taxon>Eukaryota</taxon>
        <taxon>Viridiplantae</taxon>
        <taxon>Streptophyta</taxon>
        <taxon>Embryophyta</taxon>
        <taxon>Tracheophyta</taxon>
        <taxon>Spermatophyta</taxon>
        <taxon>Magnoliopsida</taxon>
        <taxon>eudicotyledons</taxon>
        <taxon>Gunneridae</taxon>
        <taxon>Pentapetalae</taxon>
        <taxon>rosids</taxon>
        <taxon>malvids</taxon>
        <taxon>Malvales</taxon>
        <taxon>Malvaceae</taxon>
        <taxon>Malvoideae</taxon>
        <taxon>Gossypium</taxon>
    </lineage>
</organism>
<comment type="subcellular location">
    <subcellularLocation>
        <location evidence="1">Membrane</location>
        <topology evidence="1">Multi-pass membrane protein</topology>
    </subcellularLocation>
</comment>
<comment type="similarity">
    <text evidence="2">Belongs to the ABC transporter superfamily. ABCG family. Eye pigment precursor importer (TC 3.A.1.204) subfamily.</text>
</comment>
<dbReference type="InterPro" id="IPR003593">
    <property type="entry name" value="AAA+_ATPase"/>
</dbReference>
<feature type="domain" description="ABC transporter" evidence="10">
    <location>
        <begin position="32"/>
        <end position="284"/>
    </location>
</feature>
<dbReference type="InterPro" id="IPR003439">
    <property type="entry name" value="ABC_transporter-like_ATP-bd"/>
</dbReference>
<dbReference type="GO" id="GO:0005524">
    <property type="term" value="F:ATP binding"/>
    <property type="evidence" value="ECO:0007669"/>
    <property type="project" value="UniProtKB-KW"/>
</dbReference>
<evidence type="ECO:0000256" key="1">
    <source>
        <dbReference type="ARBA" id="ARBA00004141"/>
    </source>
</evidence>
<dbReference type="GO" id="GO:0016887">
    <property type="term" value="F:ATP hydrolysis activity"/>
    <property type="evidence" value="ECO:0007669"/>
    <property type="project" value="InterPro"/>
</dbReference>
<keyword evidence="5" id="KW-0547">Nucleotide-binding</keyword>
<dbReference type="CDD" id="cd03213">
    <property type="entry name" value="ABCG_EPDR"/>
    <property type="match status" value="1"/>
</dbReference>
<feature type="transmembrane region" description="Helical" evidence="9">
    <location>
        <begin position="516"/>
        <end position="535"/>
    </location>
</feature>
<dbReference type="SUPFAM" id="SSF52540">
    <property type="entry name" value="P-loop containing nucleoside triphosphate hydrolases"/>
    <property type="match status" value="1"/>
</dbReference>
<dbReference type="Gene3D" id="3.40.50.300">
    <property type="entry name" value="P-loop containing nucleotide triphosphate hydrolases"/>
    <property type="match status" value="1"/>
</dbReference>
<dbReference type="PANTHER" id="PTHR48041:SF22">
    <property type="entry name" value="ABC TRANSPORTER G FAMILY MEMBER 9"/>
    <property type="match status" value="1"/>
</dbReference>
<dbReference type="Proteomes" id="UP000593578">
    <property type="component" value="Unassembled WGS sequence"/>
</dbReference>
<evidence type="ECO:0000256" key="3">
    <source>
        <dbReference type="ARBA" id="ARBA00022448"/>
    </source>
</evidence>
<dbReference type="InterPro" id="IPR013525">
    <property type="entry name" value="ABC2_TM"/>
</dbReference>
<evidence type="ECO:0000313" key="12">
    <source>
        <dbReference type="EMBL" id="MBA0580207.1"/>
    </source>
</evidence>
<evidence type="ECO:0000256" key="7">
    <source>
        <dbReference type="ARBA" id="ARBA00022989"/>
    </source>
</evidence>
<evidence type="ECO:0000256" key="9">
    <source>
        <dbReference type="SAM" id="Phobius"/>
    </source>
</evidence>
<dbReference type="Gramene" id="KJB13426">
    <property type="protein sequence ID" value="KJB13426"/>
    <property type="gene ID" value="B456_002G073600"/>
</dbReference>
<dbReference type="InterPro" id="IPR043926">
    <property type="entry name" value="ABCG_dom"/>
</dbReference>
<evidence type="ECO:0000256" key="5">
    <source>
        <dbReference type="ARBA" id="ARBA00022741"/>
    </source>
</evidence>
<evidence type="ECO:0000313" key="11">
    <source>
        <dbReference type="EMBL" id="KJB13426.1"/>
    </source>
</evidence>
<protein>
    <recommendedName>
        <fullName evidence="10">ABC transporter domain-containing protein</fullName>
    </recommendedName>
</protein>
<keyword evidence="8 9" id="KW-0472">Membrane</keyword>
<evidence type="ECO:0000256" key="8">
    <source>
        <dbReference type="ARBA" id="ARBA00023136"/>
    </source>
</evidence>
<dbReference type="FunFam" id="3.40.50.300:FF:000337">
    <property type="entry name" value="ABC transporter G family member 22"/>
    <property type="match status" value="1"/>
</dbReference>
<dbReference type="InterPro" id="IPR050352">
    <property type="entry name" value="ABCG_transporters"/>
</dbReference>
<dbReference type="EMBL" id="JABEZZ010000002">
    <property type="protein sequence ID" value="MBA0580207.1"/>
    <property type="molecule type" value="Genomic_DNA"/>
</dbReference>